<dbReference type="PANTHER" id="PTHR33371">
    <property type="entry name" value="INTERMEMBRANE PHOSPHOLIPID TRANSPORT SYSTEM BINDING PROTEIN MLAD-RELATED"/>
    <property type="match status" value="1"/>
</dbReference>
<gene>
    <name evidence="3" type="ORF">SAMN06265360_1325</name>
</gene>
<dbReference type="OrthoDB" id="5242258at2"/>
<feature type="transmembrane region" description="Helical" evidence="1">
    <location>
        <begin position="21"/>
        <end position="45"/>
    </location>
</feature>
<evidence type="ECO:0000313" key="3">
    <source>
        <dbReference type="EMBL" id="SNR91387.1"/>
    </source>
</evidence>
<organism evidence="3 4">
    <name type="scientific">Haloechinothrix alba</name>
    <dbReference type="NCBI Taxonomy" id="664784"/>
    <lineage>
        <taxon>Bacteria</taxon>
        <taxon>Bacillati</taxon>
        <taxon>Actinomycetota</taxon>
        <taxon>Actinomycetes</taxon>
        <taxon>Pseudonocardiales</taxon>
        <taxon>Pseudonocardiaceae</taxon>
        <taxon>Haloechinothrix</taxon>
    </lineage>
</organism>
<evidence type="ECO:0000256" key="1">
    <source>
        <dbReference type="SAM" id="Phobius"/>
    </source>
</evidence>
<keyword evidence="1" id="KW-1133">Transmembrane helix</keyword>
<dbReference type="Pfam" id="PF02470">
    <property type="entry name" value="MlaD"/>
    <property type="match status" value="1"/>
</dbReference>
<dbReference type="Gene3D" id="1.10.287.950">
    <property type="entry name" value="Methyl-accepting chemotaxis protein"/>
    <property type="match status" value="1"/>
</dbReference>
<sequence>MNALKRPSPRRYWQRLRTTPGLLRNVMAMTAAIVLGLVTGGYLLVNAGGWNPLSSESEVQAEFEELPAVSPGTQQEVRMAGVKVGKIVDAEPTKQGHGRLTMTVDDEHTVYDNAQLVLRPKNPLNEMYVEMDPGGPPGKPLGEGEVIPVEQTQRPVQADEVLKHLDTRTQNAITQLIGESDAALANAPEEAPRALRKLEESMDRFQPIVQALGERNKVIEELMTDLADISAAAAGDDQRLVSLIDSVQQVLAGLSDNEDELRGALEELPGTTEQLRNSMKSVSGLTEELDPALKNIDAATHELPDTVESVDSLVGALSGTIETADPVVEKARPLVDDLQPVVGNVHDSLDDLSPVTQEMDYVTAALVPFLDDLGAFVYNTHSLFTLSDDHGGLGRGHLTVNTQSVLGNERAGDDE</sequence>
<reference evidence="4" key="1">
    <citation type="submission" date="2017-06" db="EMBL/GenBank/DDBJ databases">
        <authorList>
            <person name="Varghese N."/>
            <person name="Submissions S."/>
        </authorList>
    </citation>
    <scope>NUCLEOTIDE SEQUENCE [LARGE SCALE GENOMIC DNA]</scope>
    <source>
        <strain evidence="4">DSM 45207</strain>
    </source>
</reference>
<dbReference type="Proteomes" id="UP000198348">
    <property type="component" value="Unassembled WGS sequence"/>
</dbReference>
<dbReference type="AlphaFoldDB" id="A0A239A6Z0"/>
<protein>
    <submittedName>
        <fullName evidence="3">Phospholipid/cholesterol/gamma-HCH transport system substrate-binding protein</fullName>
    </submittedName>
</protein>
<dbReference type="EMBL" id="FZNW01000032">
    <property type="protein sequence ID" value="SNR91387.1"/>
    <property type="molecule type" value="Genomic_DNA"/>
</dbReference>
<keyword evidence="1" id="KW-0472">Membrane</keyword>
<dbReference type="SUPFAM" id="SSF58104">
    <property type="entry name" value="Methyl-accepting chemotaxis protein (MCP) signaling domain"/>
    <property type="match status" value="1"/>
</dbReference>
<proteinExistence type="predicted"/>
<accession>A0A239A6Z0</accession>
<keyword evidence="1" id="KW-0812">Transmembrane</keyword>
<feature type="domain" description="Mce/MlaD" evidence="2">
    <location>
        <begin position="58"/>
        <end position="134"/>
    </location>
</feature>
<name>A0A239A6Z0_9PSEU</name>
<keyword evidence="4" id="KW-1185">Reference proteome</keyword>
<evidence type="ECO:0000259" key="2">
    <source>
        <dbReference type="Pfam" id="PF02470"/>
    </source>
</evidence>
<dbReference type="InterPro" id="IPR052336">
    <property type="entry name" value="MlaD_Phospholipid_Transporter"/>
</dbReference>
<dbReference type="PANTHER" id="PTHR33371:SF4">
    <property type="entry name" value="INTERMEMBRANE PHOSPHOLIPID TRANSPORT SYSTEM BINDING PROTEIN MLAD"/>
    <property type="match status" value="1"/>
</dbReference>
<evidence type="ECO:0000313" key="4">
    <source>
        <dbReference type="Proteomes" id="UP000198348"/>
    </source>
</evidence>
<dbReference type="InterPro" id="IPR003399">
    <property type="entry name" value="Mce/MlaD"/>
</dbReference>